<name>A0A7S4QH32_9STRA</name>
<feature type="region of interest" description="Disordered" evidence="1">
    <location>
        <begin position="1"/>
        <end position="49"/>
    </location>
</feature>
<keyword evidence="2" id="KW-0812">Transmembrane</keyword>
<evidence type="ECO:0000256" key="1">
    <source>
        <dbReference type="SAM" id="MobiDB-lite"/>
    </source>
</evidence>
<feature type="compositionally biased region" description="Low complexity" evidence="1">
    <location>
        <begin position="14"/>
        <end position="31"/>
    </location>
</feature>
<keyword evidence="2" id="KW-0472">Membrane</keyword>
<dbReference type="EMBL" id="HBNS01002221">
    <property type="protein sequence ID" value="CAE4581484.1"/>
    <property type="molecule type" value="Transcribed_RNA"/>
</dbReference>
<proteinExistence type="predicted"/>
<feature type="compositionally biased region" description="Polar residues" evidence="1">
    <location>
        <begin position="273"/>
        <end position="287"/>
    </location>
</feature>
<keyword evidence="2" id="KW-1133">Transmembrane helix</keyword>
<evidence type="ECO:0000256" key="2">
    <source>
        <dbReference type="SAM" id="Phobius"/>
    </source>
</evidence>
<accession>A0A7S4QH32</accession>
<protein>
    <submittedName>
        <fullName evidence="3">Uncharacterized protein</fullName>
    </submittedName>
</protein>
<feature type="compositionally biased region" description="Basic residues" evidence="1">
    <location>
        <begin position="39"/>
        <end position="49"/>
    </location>
</feature>
<dbReference type="AlphaFoldDB" id="A0A7S4QH32"/>
<evidence type="ECO:0000313" key="3">
    <source>
        <dbReference type="EMBL" id="CAE4581484.1"/>
    </source>
</evidence>
<feature type="transmembrane region" description="Helical" evidence="2">
    <location>
        <begin position="57"/>
        <end position="81"/>
    </location>
</feature>
<organism evidence="3">
    <name type="scientific">Ditylum brightwellii</name>
    <dbReference type="NCBI Taxonomy" id="49249"/>
    <lineage>
        <taxon>Eukaryota</taxon>
        <taxon>Sar</taxon>
        <taxon>Stramenopiles</taxon>
        <taxon>Ochrophyta</taxon>
        <taxon>Bacillariophyta</taxon>
        <taxon>Mediophyceae</taxon>
        <taxon>Lithodesmiophycidae</taxon>
        <taxon>Lithodesmiales</taxon>
        <taxon>Lithodesmiaceae</taxon>
        <taxon>Ditylum</taxon>
    </lineage>
</organism>
<feature type="region of interest" description="Disordered" evidence="1">
    <location>
        <begin position="264"/>
        <end position="287"/>
    </location>
</feature>
<gene>
    <name evidence="3" type="ORF">DBRI00130_LOCUS1780</name>
</gene>
<reference evidence="3" key="1">
    <citation type="submission" date="2021-01" db="EMBL/GenBank/DDBJ databases">
        <authorList>
            <person name="Corre E."/>
            <person name="Pelletier E."/>
            <person name="Niang G."/>
            <person name="Scheremetjew M."/>
            <person name="Finn R."/>
            <person name="Kale V."/>
            <person name="Holt S."/>
            <person name="Cochrane G."/>
            <person name="Meng A."/>
            <person name="Brown T."/>
            <person name="Cohen L."/>
        </authorList>
    </citation>
    <scope>NUCLEOTIDE SEQUENCE</scope>
    <source>
        <strain evidence="3">GSO104</strain>
    </source>
</reference>
<sequence>MSLFSNESPPPPSSSLSLESSQQPLSSSSSSPTPPSSSRGKHGKGKRRGIKSNHVRLYFTMLLVVIVYSFLSSFYISTLYLNDDTDGNNHRYHNPNNIKVNISYERTEMKSKSSPKANKYGIDVSHGRTDIKKADKDDKAKIPKIITSPSSSSPSYHFVVSSDCSTFQKWQVFTQIHSALSVQQTGKYTWIISGCSSDGKMVKDKTRSNTSVLTEDMIRDEVTRHFHTSSSTENDDEEQIIQRPNLHFTPDYTDMSVYGGPYADGSKKRVYVNPQNGKTTPSNYGND</sequence>